<dbReference type="InterPro" id="IPR051807">
    <property type="entry name" value="Sec-metab_biosynth-assoc"/>
</dbReference>
<dbReference type="PANTHER" id="PTHR33606">
    <property type="entry name" value="PROTEIN YCII"/>
    <property type="match status" value="1"/>
</dbReference>
<evidence type="ECO:0000259" key="1">
    <source>
        <dbReference type="Pfam" id="PF03795"/>
    </source>
</evidence>
<gene>
    <name evidence="2" type="ORF">TeGR_g13281</name>
</gene>
<keyword evidence="3" id="KW-1185">Reference proteome</keyword>
<comment type="caution">
    <text evidence="2">The sequence shown here is derived from an EMBL/GenBank/DDBJ whole genome shotgun (WGS) entry which is preliminary data.</text>
</comment>
<dbReference type="Proteomes" id="UP001165060">
    <property type="component" value="Unassembled WGS sequence"/>
</dbReference>
<protein>
    <recommendedName>
        <fullName evidence="1">YCII-related domain-containing protein</fullName>
    </recommendedName>
</protein>
<organism evidence="2 3">
    <name type="scientific">Tetraparma gracilis</name>
    <dbReference type="NCBI Taxonomy" id="2962635"/>
    <lineage>
        <taxon>Eukaryota</taxon>
        <taxon>Sar</taxon>
        <taxon>Stramenopiles</taxon>
        <taxon>Ochrophyta</taxon>
        <taxon>Bolidophyceae</taxon>
        <taxon>Parmales</taxon>
        <taxon>Triparmaceae</taxon>
        <taxon>Tetraparma</taxon>
    </lineage>
</organism>
<dbReference type="Gene3D" id="3.30.70.1060">
    <property type="entry name" value="Dimeric alpha+beta barrel"/>
    <property type="match status" value="1"/>
</dbReference>
<reference evidence="2 3" key="1">
    <citation type="journal article" date="2023" name="Commun. Biol.">
        <title>Genome analysis of Parmales, the sister group of diatoms, reveals the evolutionary specialization of diatoms from phago-mixotrophs to photoautotrophs.</title>
        <authorList>
            <person name="Ban H."/>
            <person name="Sato S."/>
            <person name="Yoshikawa S."/>
            <person name="Yamada K."/>
            <person name="Nakamura Y."/>
            <person name="Ichinomiya M."/>
            <person name="Sato N."/>
            <person name="Blanc-Mathieu R."/>
            <person name="Endo H."/>
            <person name="Kuwata A."/>
            <person name="Ogata H."/>
        </authorList>
    </citation>
    <scope>NUCLEOTIDE SEQUENCE [LARGE SCALE GENOMIC DNA]</scope>
</reference>
<feature type="non-terminal residue" evidence="2">
    <location>
        <position position="1"/>
    </location>
</feature>
<proteinExistence type="predicted"/>
<name>A0ABQ6MYZ8_9STRA</name>
<evidence type="ECO:0000313" key="2">
    <source>
        <dbReference type="EMBL" id="GMI36207.1"/>
    </source>
</evidence>
<feature type="domain" description="YCII-related" evidence="1">
    <location>
        <begin position="94"/>
        <end position="176"/>
    </location>
</feature>
<dbReference type="InterPro" id="IPR011008">
    <property type="entry name" value="Dimeric_a/b-barrel"/>
</dbReference>
<dbReference type="EMBL" id="BRYB01001911">
    <property type="protein sequence ID" value="GMI36207.1"/>
    <property type="molecule type" value="Genomic_DNA"/>
</dbReference>
<accession>A0ABQ6MYZ8</accession>
<sequence length="229" mass="25503">GGGSDLDLLREKLLGDPVLAAVKPGLGELPEEVRLFRWRPIDNDPHLRIDTGVIQDLEDALSDADDHTLHPEGMFYNQAKNAQEIKRRKAQPCMVVCRDKPGALGLRKETRERHLEYLRKSGQVIAAGPLFAAEGALDPIGSLVLINVEDIEGAREFAAGDPYYEAGVFEDVFVSRYNIGDVSGKFVAVTTKPREEEDLMDEVEEIINADFDGKGKEVYAQEKTPWLER</sequence>
<dbReference type="SUPFAM" id="SSF54909">
    <property type="entry name" value="Dimeric alpha+beta barrel"/>
    <property type="match status" value="1"/>
</dbReference>
<dbReference type="Pfam" id="PF03795">
    <property type="entry name" value="YCII"/>
    <property type="match status" value="1"/>
</dbReference>
<dbReference type="PANTHER" id="PTHR33606:SF3">
    <property type="entry name" value="PROTEIN YCII"/>
    <property type="match status" value="1"/>
</dbReference>
<evidence type="ECO:0000313" key="3">
    <source>
        <dbReference type="Proteomes" id="UP001165060"/>
    </source>
</evidence>
<dbReference type="InterPro" id="IPR005545">
    <property type="entry name" value="YCII"/>
</dbReference>